<keyword evidence="2" id="KW-1185">Reference proteome</keyword>
<evidence type="ECO:0000313" key="1">
    <source>
        <dbReference type="EMBL" id="KIJ33397.1"/>
    </source>
</evidence>
<organism evidence="1 2">
    <name type="scientific">Sphaerobolus stellatus (strain SS14)</name>
    <dbReference type="NCBI Taxonomy" id="990650"/>
    <lineage>
        <taxon>Eukaryota</taxon>
        <taxon>Fungi</taxon>
        <taxon>Dikarya</taxon>
        <taxon>Basidiomycota</taxon>
        <taxon>Agaricomycotina</taxon>
        <taxon>Agaricomycetes</taxon>
        <taxon>Phallomycetidae</taxon>
        <taxon>Geastrales</taxon>
        <taxon>Sphaerobolaceae</taxon>
        <taxon>Sphaerobolus</taxon>
    </lineage>
</organism>
<dbReference type="Proteomes" id="UP000054279">
    <property type="component" value="Unassembled WGS sequence"/>
</dbReference>
<dbReference type="HOGENOM" id="CLU_984086_0_0_1"/>
<proteinExistence type="predicted"/>
<reference evidence="1 2" key="1">
    <citation type="submission" date="2014-06" db="EMBL/GenBank/DDBJ databases">
        <title>Evolutionary Origins and Diversification of the Mycorrhizal Mutualists.</title>
        <authorList>
            <consortium name="DOE Joint Genome Institute"/>
            <consortium name="Mycorrhizal Genomics Consortium"/>
            <person name="Kohler A."/>
            <person name="Kuo A."/>
            <person name="Nagy L.G."/>
            <person name="Floudas D."/>
            <person name="Copeland A."/>
            <person name="Barry K.W."/>
            <person name="Cichocki N."/>
            <person name="Veneault-Fourrey C."/>
            <person name="LaButti K."/>
            <person name="Lindquist E.A."/>
            <person name="Lipzen A."/>
            <person name="Lundell T."/>
            <person name="Morin E."/>
            <person name="Murat C."/>
            <person name="Riley R."/>
            <person name="Ohm R."/>
            <person name="Sun H."/>
            <person name="Tunlid A."/>
            <person name="Henrissat B."/>
            <person name="Grigoriev I.V."/>
            <person name="Hibbett D.S."/>
            <person name="Martin F."/>
        </authorList>
    </citation>
    <scope>NUCLEOTIDE SEQUENCE [LARGE SCALE GENOMIC DNA]</scope>
    <source>
        <strain evidence="1 2">SS14</strain>
    </source>
</reference>
<dbReference type="EMBL" id="KN837213">
    <property type="protein sequence ID" value="KIJ33397.1"/>
    <property type="molecule type" value="Genomic_DNA"/>
</dbReference>
<accession>A0A0C9UVX2</accession>
<gene>
    <name evidence="1" type="ORF">M422DRAFT_52452</name>
</gene>
<name>A0A0C9UVX2_SPHS4</name>
<evidence type="ECO:0000313" key="2">
    <source>
        <dbReference type="Proteomes" id="UP000054279"/>
    </source>
</evidence>
<sequence length="283" mass="32711">MLSSALVSSLRPFIRFDWSLASRSVYTAAFRDPTSYSRDPTVRASIENFHIHYAVTMGLRESEHMPVTCSIEYVASSVLFIVMITNFSRNRSTRHSSEMDRNPHYTSVFYNAAGVAIGMRFKNGNFRARVHVHSDPQFWDPRVEFWWSPEKPWEKKARIYYMNCNALSDMNTQYNSSVGAYDSLLHARSLALLRKQNARSRQEYKEAKDDLDDLLPDILEAAARVRRDLAQAEDHEHAMRTGYPGYPTNVRTPPGWHPHKYIPDRELCDVESDSVIMNHGRNS</sequence>
<dbReference type="AlphaFoldDB" id="A0A0C9UVX2"/>
<protein>
    <submittedName>
        <fullName evidence="1">Uncharacterized protein</fullName>
    </submittedName>
</protein>